<keyword evidence="4" id="KW-1185">Reference proteome</keyword>
<dbReference type="Proteomes" id="UP001165667">
    <property type="component" value="Unassembled WGS sequence"/>
</dbReference>
<gene>
    <name evidence="3" type="ORF">M8523_34105</name>
</gene>
<accession>A0AA41Z4L5</accession>
<dbReference type="InterPro" id="IPR029261">
    <property type="entry name" value="Transposase_Znf"/>
</dbReference>
<organism evidence="3 4">
    <name type="scientific">Lichenifustis flavocetrariae</name>
    <dbReference type="NCBI Taxonomy" id="2949735"/>
    <lineage>
        <taxon>Bacteria</taxon>
        <taxon>Pseudomonadati</taxon>
        <taxon>Pseudomonadota</taxon>
        <taxon>Alphaproteobacteria</taxon>
        <taxon>Hyphomicrobiales</taxon>
        <taxon>Lichenihabitantaceae</taxon>
        <taxon>Lichenifustis</taxon>
    </lineage>
</organism>
<dbReference type="Pfam" id="PF01610">
    <property type="entry name" value="DDE_Tnp_ISL3"/>
    <property type="match status" value="1"/>
</dbReference>
<feature type="domain" description="Transposase IS204/IS1001/IS1096/IS1165 zinc-finger" evidence="2">
    <location>
        <begin position="10"/>
        <end position="47"/>
    </location>
</feature>
<evidence type="ECO:0000259" key="2">
    <source>
        <dbReference type="Pfam" id="PF14690"/>
    </source>
</evidence>
<protein>
    <submittedName>
        <fullName evidence="3">Transposase family protein</fullName>
    </submittedName>
</protein>
<reference evidence="3" key="1">
    <citation type="submission" date="2022-05" db="EMBL/GenBank/DDBJ databases">
        <authorList>
            <person name="Pankratov T."/>
        </authorList>
    </citation>
    <scope>NUCLEOTIDE SEQUENCE</scope>
    <source>
        <strain evidence="3">BP6-180914</strain>
    </source>
</reference>
<sequence length="241" mass="26877">MSSGSEATFCGSLSASVHSRYVRSPRDVPAFGRGLIIRLTARRFRCAVPSCDRKTFAEQFAPEIMLARARRTSRLDCLVHCIGVVLGGRPGERLAERLSMPVSADTLLRTLRRRSAPTPTSIKIIGLDDFAWRRGHRYGTIVCDLEQRRIIDLLADREIGTVTAWLKDHPDIEIVCRNSVRTLTRRPSSVESRSCGEGSVARSVTDRRIERLRPSRSCTVTNLAPRAGFSERTGRVCPNKA</sequence>
<dbReference type="InterPro" id="IPR047951">
    <property type="entry name" value="Transpos_ISL3"/>
</dbReference>
<dbReference type="AlphaFoldDB" id="A0AA41Z4L5"/>
<comment type="caution">
    <text evidence="3">The sequence shown here is derived from an EMBL/GenBank/DDBJ whole genome shotgun (WGS) entry which is preliminary data.</text>
</comment>
<name>A0AA41Z4L5_9HYPH</name>
<proteinExistence type="predicted"/>
<dbReference type="PANTHER" id="PTHR33498:SF1">
    <property type="entry name" value="TRANSPOSASE FOR INSERTION SEQUENCE ELEMENT IS1557"/>
    <property type="match status" value="1"/>
</dbReference>
<evidence type="ECO:0000313" key="4">
    <source>
        <dbReference type="Proteomes" id="UP001165667"/>
    </source>
</evidence>
<dbReference type="Pfam" id="PF14690">
    <property type="entry name" value="Zn_ribbon_ISL3"/>
    <property type="match status" value="1"/>
</dbReference>
<dbReference type="EMBL" id="JAMOIM010000074">
    <property type="protein sequence ID" value="MCW6512911.1"/>
    <property type="molecule type" value="Genomic_DNA"/>
</dbReference>
<evidence type="ECO:0000313" key="3">
    <source>
        <dbReference type="EMBL" id="MCW6512911.1"/>
    </source>
</evidence>
<dbReference type="PANTHER" id="PTHR33498">
    <property type="entry name" value="TRANSPOSASE FOR INSERTION SEQUENCE ELEMENT IS1557"/>
    <property type="match status" value="1"/>
</dbReference>
<feature type="domain" description="Transposase IS204/IS1001/IS1096/IS1165 DDE" evidence="1">
    <location>
        <begin position="125"/>
        <end position="170"/>
    </location>
</feature>
<evidence type="ECO:0000259" key="1">
    <source>
        <dbReference type="Pfam" id="PF01610"/>
    </source>
</evidence>
<dbReference type="InterPro" id="IPR002560">
    <property type="entry name" value="Transposase_DDE"/>
</dbReference>
<dbReference type="RefSeq" id="WP_282589288.1">
    <property type="nucleotide sequence ID" value="NZ_JAMOIM010000074.1"/>
</dbReference>